<evidence type="ECO:0000256" key="1">
    <source>
        <dbReference type="SAM" id="Phobius"/>
    </source>
</evidence>
<comment type="caution">
    <text evidence="2">The sequence shown here is derived from an EMBL/GenBank/DDBJ whole genome shotgun (WGS) entry which is preliminary data.</text>
</comment>
<organism evidence="2 3">
    <name type="scientific">Flavobacterium hydrophilum</name>
    <dbReference type="NCBI Taxonomy" id="2211445"/>
    <lineage>
        <taxon>Bacteria</taxon>
        <taxon>Pseudomonadati</taxon>
        <taxon>Bacteroidota</taxon>
        <taxon>Flavobacteriia</taxon>
        <taxon>Flavobacteriales</taxon>
        <taxon>Flavobacteriaceae</taxon>
        <taxon>Flavobacterium</taxon>
    </lineage>
</organism>
<dbReference type="RefSeq" id="WP_110348223.1">
    <property type="nucleotide sequence ID" value="NZ_QJHL01000005.1"/>
</dbReference>
<gene>
    <name evidence="2" type="primary">ccoS</name>
    <name evidence="2" type="ORF">DMB68_19035</name>
</gene>
<dbReference type="EMBL" id="QJHL01000005">
    <property type="protein sequence ID" value="PXY43680.1"/>
    <property type="molecule type" value="Genomic_DNA"/>
</dbReference>
<evidence type="ECO:0000313" key="3">
    <source>
        <dbReference type="Proteomes" id="UP000247681"/>
    </source>
</evidence>
<sequence>MSVIYLLISVSICVAIGFFIAFIIAVKSGQYDDDYTPSVRMLFDDETKITSQNNNSPTEEKQV</sequence>
<dbReference type="InterPro" id="IPR004714">
    <property type="entry name" value="Cyt_oxidase_maturation_cbb3"/>
</dbReference>
<protein>
    <submittedName>
        <fullName evidence="2">Cbb3-type cytochrome oxidase assembly protein CcoS</fullName>
    </submittedName>
</protein>
<keyword evidence="1" id="KW-1133">Transmembrane helix</keyword>
<keyword evidence="1" id="KW-0472">Membrane</keyword>
<dbReference type="PANTHER" id="PTHR41532:SF1">
    <property type="entry name" value="FIXS PROTEIN"/>
    <property type="match status" value="1"/>
</dbReference>
<dbReference type="Proteomes" id="UP000247681">
    <property type="component" value="Unassembled WGS sequence"/>
</dbReference>
<dbReference type="NCBIfam" id="TIGR00847">
    <property type="entry name" value="ccoS"/>
    <property type="match status" value="1"/>
</dbReference>
<reference evidence="2 3" key="1">
    <citation type="submission" date="2018-05" db="EMBL/GenBank/DDBJ databases">
        <title>Flavobacterium sp. strain IMCC34758, incomplete genome.</title>
        <authorList>
            <person name="Joung Y."/>
        </authorList>
    </citation>
    <scope>NUCLEOTIDE SEQUENCE [LARGE SCALE GENOMIC DNA]</scope>
    <source>
        <strain evidence="2 3">IMCC34758</strain>
    </source>
</reference>
<dbReference type="OrthoDB" id="9802763at2"/>
<keyword evidence="1" id="KW-0812">Transmembrane</keyword>
<name>A0A2V4C1B8_9FLAO</name>
<evidence type="ECO:0000313" key="2">
    <source>
        <dbReference type="EMBL" id="PXY43680.1"/>
    </source>
</evidence>
<feature type="transmembrane region" description="Helical" evidence="1">
    <location>
        <begin position="6"/>
        <end position="26"/>
    </location>
</feature>
<dbReference type="PANTHER" id="PTHR41532">
    <property type="entry name" value="FIXS PROTEIN"/>
    <property type="match status" value="1"/>
</dbReference>
<keyword evidence="3" id="KW-1185">Reference proteome</keyword>
<proteinExistence type="predicted"/>
<dbReference type="Pfam" id="PF03597">
    <property type="entry name" value="FixS"/>
    <property type="match status" value="1"/>
</dbReference>
<accession>A0A2V4C1B8</accession>
<dbReference type="AlphaFoldDB" id="A0A2V4C1B8"/>